<comment type="caution">
    <text evidence="3">The sequence shown here is derived from an EMBL/GenBank/DDBJ whole genome shotgun (WGS) entry which is preliminary data.</text>
</comment>
<reference evidence="3 4" key="1">
    <citation type="submission" date="2020-02" db="EMBL/GenBank/DDBJ databases">
        <title>Acidophilic actinobacteria isolated from forest soil.</title>
        <authorList>
            <person name="Golinska P."/>
        </authorList>
    </citation>
    <scope>NUCLEOTIDE SEQUENCE [LARGE SCALE GENOMIC DNA]</scope>
    <source>
        <strain evidence="3 4">NL8</strain>
    </source>
</reference>
<dbReference type="InterPro" id="IPR036388">
    <property type="entry name" value="WH-like_DNA-bd_sf"/>
</dbReference>
<dbReference type="RefSeq" id="WP_212014081.1">
    <property type="nucleotide sequence ID" value="NZ_JAAFYZ010000112.1"/>
</dbReference>
<dbReference type="Proteomes" id="UP000730482">
    <property type="component" value="Unassembled WGS sequence"/>
</dbReference>
<evidence type="ECO:0000313" key="4">
    <source>
        <dbReference type="Proteomes" id="UP000730482"/>
    </source>
</evidence>
<dbReference type="SUPFAM" id="SSF46785">
    <property type="entry name" value="Winged helix' DNA-binding domain"/>
    <property type="match status" value="1"/>
</dbReference>
<feature type="region of interest" description="Disordered" evidence="2">
    <location>
        <begin position="1"/>
        <end position="104"/>
    </location>
</feature>
<dbReference type="InterPro" id="IPR043129">
    <property type="entry name" value="ATPase_NBD"/>
</dbReference>
<evidence type="ECO:0000256" key="2">
    <source>
        <dbReference type="SAM" id="MobiDB-lite"/>
    </source>
</evidence>
<accession>A0ABS5KXD7</accession>
<proteinExistence type="inferred from homology"/>
<organism evidence="3 4">
    <name type="scientific">Catenulispora pinistramenti</name>
    <dbReference type="NCBI Taxonomy" id="2705254"/>
    <lineage>
        <taxon>Bacteria</taxon>
        <taxon>Bacillati</taxon>
        <taxon>Actinomycetota</taxon>
        <taxon>Actinomycetes</taxon>
        <taxon>Catenulisporales</taxon>
        <taxon>Catenulisporaceae</taxon>
        <taxon>Catenulispora</taxon>
    </lineage>
</organism>
<dbReference type="Gene3D" id="1.10.10.10">
    <property type="entry name" value="Winged helix-like DNA-binding domain superfamily/Winged helix DNA-binding domain"/>
    <property type="match status" value="1"/>
</dbReference>
<dbReference type="Pfam" id="PF00480">
    <property type="entry name" value="ROK"/>
    <property type="match status" value="2"/>
</dbReference>
<evidence type="ECO:0000256" key="1">
    <source>
        <dbReference type="ARBA" id="ARBA00006479"/>
    </source>
</evidence>
<keyword evidence="4" id="KW-1185">Reference proteome</keyword>
<dbReference type="Gene3D" id="3.30.420.40">
    <property type="match status" value="3"/>
</dbReference>
<feature type="compositionally biased region" description="Low complexity" evidence="2">
    <location>
        <begin position="24"/>
        <end position="73"/>
    </location>
</feature>
<dbReference type="PANTHER" id="PTHR18964:SF149">
    <property type="entry name" value="BIFUNCTIONAL UDP-N-ACETYLGLUCOSAMINE 2-EPIMERASE_N-ACETYLMANNOSAMINE KINASE"/>
    <property type="match status" value="1"/>
</dbReference>
<name>A0ABS5KXD7_9ACTN</name>
<protein>
    <submittedName>
        <fullName evidence="3">ROK family protein</fullName>
    </submittedName>
</protein>
<dbReference type="EMBL" id="JAAFYZ010000112">
    <property type="protein sequence ID" value="MBS2550715.1"/>
    <property type="molecule type" value="Genomic_DNA"/>
</dbReference>
<dbReference type="PANTHER" id="PTHR18964">
    <property type="entry name" value="ROK (REPRESSOR, ORF, KINASE) FAMILY"/>
    <property type="match status" value="1"/>
</dbReference>
<sequence length="501" mass="49133">MPAPTSRTSHATDATGDGPGAGPADGAAATPVGSAAAASPVGSATDPAGPAAPVGSAAAAAPAGDAAEPASPATPVGSAGPVSRPGPIGNSGHSGPTGRAVPNPARQASIRNANLALLYRLILDAPAPISRASLAAATGVTRATASTLADTLLEADLITEVSPPPATGAGRPAAGLVPAAGGPAGLGLEINVDYLAACVVDLTGAVRSTVIRHGDQRDRAVSDVLADLAVLGADATAEAGLGIAGAAVAVPGLVENPHGRIRRAPNLAWQDFEIGTELRRVLPDTPFEPMIGNEADFAALAEAHAGPDTVVDPAARAALGTQTADDASGTASVEPPIPLTDFLYVSGEIGVGAGVILGRELFRGARGWAGEIGHITVEPDGALCRCGARGCLETVAGLEALHRDGPEAAAPGLGRAAAAAVNLLDLPAVVLGGVYARPEFAALVPGVRKALAEHVISARWAPVTVHVSRRGTAAAVTGAATAVVRRVHADPAAWMSAALTA</sequence>
<comment type="similarity">
    <text evidence="1">Belongs to the ROK (NagC/XylR) family.</text>
</comment>
<dbReference type="InterPro" id="IPR036390">
    <property type="entry name" value="WH_DNA-bd_sf"/>
</dbReference>
<evidence type="ECO:0000313" key="3">
    <source>
        <dbReference type="EMBL" id="MBS2550715.1"/>
    </source>
</evidence>
<dbReference type="InterPro" id="IPR000600">
    <property type="entry name" value="ROK"/>
</dbReference>
<dbReference type="SUPFAM" id="SSF53067">
    <property type="entry name" value="Actin-like ATPase domain"/>
    <property type="match status" value="2"/>
</dbReference>
<gene>
    <name evidence="3" type="ORF">KGQ19_27970</name>
</gene>